<dbReference type="Pfam" id="PF09489">
    <property type="entry name" value="CbtB"/>
    <property type="match status" value="1"/>
</dbReference>
<evidence type="ECO:0000256" key="1">
    <source>
        <dbReference type="SAM" id="Phobius"/>
    </source>
</evidence>
<organism evidence="2">
    <name type="scientific">hydrothermal vent metagenome</name>
    <dbReference type="NCBI Taxonomy" id="652676"/>
    <lineage>
        <taxon>unclassified sequences</taxon>
        <taxon>metagenomes</taxon>
        <taxon>ecological metagenomes</taxon>
    </lineage>
</organism>
<gene>
    <name evidence="2" type="ORF">MNBD_NITROSPINAE04-1338</name>
</gene>
<dbReference type="InterPro" id="IPR012667">
    <property type="entry name" value="CbtB_put"/>
</dbReference>
<dbReference type="EMBL" id="UOGA01000095">
    <property type="protein sequence ID" value="VAX17335.1"/>
    <property type="molecule type" value="Genomic_DNA"/>
</dbReference>
<accession>A0A3B1CF08</accession>
<proteinExistence type="predicted"/>
<feature type="transmembrane region" description="Helical" evidence="1">
    <location>
        <begin position="21"/>
        <end position="40"/>
    </location>
</feature>
<dbReference type="AlphaFoldDB" id="A0A3B1CF08"/>
<evidence type="ECO:0000313" key="2">
    <source>
        <dbReference type="EMBL" id="VAX17335.1"/>
    </source>
</evidence>
<name>A0A3B1CF08_9ZZZZ</name>
<protein>
    <submittedName>
        <fullName evidence="2">Uncharacterized protein</fullName>
    </submittedName>
</protein>
<keyword evidence="1" id="KW-1133">Transmembrane helix</keyword>
<keyword evidence="1" id="KW-0472">Membrane</keyword>
<keyword evidence="1" id="KW-0812">Transmembrane</keyword>
<reference evidence="2" key="1">
    <citation type="submission" date="2018-06" db="EMBL/GenBank/DDBJ databases">
        <authorList>
            <person name="Zhirakovskaya E."/>
        </authorList>
    </citation>
    <scope>NUCLEOTIDE SEQUENCE</scope>
</reference>
<sequence length="62" mass="6888">MKTIAEKDWAVKGAGIASFHYFFMAISIATAIAGIYFIGFEQAPIAHDTFHDLRHAFGFPCH</sequence>